<dbReference type="AlphaFoldDB" id="A0A1F6GA15"/>
<evidence type="ECO:0000313" key="2">
    <source>
        <dbReference type="Proteomes" id="UP000178449"/>
    </source>
</evidence>
<gene>
    <name evidence="1" type="ORF">A2527_06345</name>
</gene>
<dbReference type="Gene3D" id="2.60.40.10">
    <property type="entry name" value="Immunoglobulins"/>
    <property type="match status" value="1"/>
</dbReference>
<evidence type="ECO:0000313" key="1">
    <source>
        <dbReference type="EMBL" id="OGG94956.1"/>
    </source>
</evidence>
<dbReference type="STRING" id="1817772.A2527_06345"/>
<organism evidence="1 2">
    <name type="scientific">Candidatus Lambdaproteobacteria bacterium RIFOXYD2_FULL_50_16</name>
    <dbReference type="NCBI Taxonomy" id="1817772"/>
    <lineage>
        <taxon>Bacteria</taxon>
        <taxon>Pseudomonadati</taxon>
        <taxon>Pseudomonadota</taxon>
        <taxon>Candidatus Lambdaproteobacteria</taxon>
    </lineage>
</organism>
<accession>A0A1F6GA15</accession>
<dbReference type="EMBL" id="MFNE01000030">
    <property type="protein sequence ID" value="OGG94956.1"/>
    <property type="molecule type" value="Genomic_DNA"/>
</dbReference>
<dbReference type="InterPro" id="IPR013783">
    <property type="entry name" value="Ig-like_fold"/>
</dbReference>
<comment type="caution">
    <text evidence="1">The sequence shown here is derived from an EMBL/GenBank/DDBJ whole genome shotgun (WGS) entry which is preliminary data.</text>
</comment>
<reference evidence="1 2" key="1">
    <citation type="journal article" date="2016" name="Nat. Commun.">
        <title>Thousands of microbial genomes shed light on interconnected biogeochemical processes in an aquifer system.</title>
        <authorList>
            <person name="Anantharaman K."/>
            <person name="Brown C.T."/>
            <person name="Hug L.A."/>
            <person name="Sharon I."/>
            <person name="Castelle C.J."/>
            <person name="Probst A.J."/>
            <person name="Thomas B.C."/>
            <person name="Singh A."/>
            <person name="Wilkins M.J."/>
            <person name="Karaoz U."/>
            <person name="Brodie E.L."/>
            <person name="Williams K.H."/>
            <person name="Hubbard S.S."/>
            <person name="Banfield J.F."/>
        </authorList>
    </citation>
    <scope>NUCLEOTIDE SEQUENCE [LARGE SCALE GENOMIC DNA]</scope>
</reference>
<protein>
    <submittedName>
        <fullName evidence="1">Uncharacterized protein</fullName>
    </submittedName>
</protein>
<proteinExistence type="predicted"/>
<name>A0A1F6GA15_9PROT</name>
<sequence length="399" mass="44371">MKFSHLILLLSLFFALVPKVWAADILIYSTSHSDYSLTDKAKGKLSVEVSSFDEVSRVWVNGNEYKLAEPTRGRFEIPYELSLGENSFKIEVESKSGRASKEVVICLSTPAEIEERANRPWTLLAMGGLGYKDNALLAPSSDSKVKSLVGRYTLVPGYKLPLADGQVALSGVWYRERYINRDAKTLEIGFTQVKGLYENADWGGWVVGGGYNQIGTEVPTLILPKTQLESDIFFVGLKSFTLADTYQIDSEFSFTQRAVNSVSGDYNQDAWLLKAQGEWPTVVMGLESKFLGAYEINQAKGKYAFYNAITLGGNATYPYDERSQFTLGLKDKMYTYKTSDPLKGAKENSSLISVNLKGTYKLRSQLSLLGEFTLERMGSNVSYKAYSANLLAASAIYQF</sequence>
<dbReference type="Proteomes" id="UP000178449">
    <property type="component" value="Unassembled WGS sequence"/>
</dbReference>